<accession>A0A7T8JW40</accession>
<proteinExistence type="predicted"/>
<reference evidence="2" key="1">
    <citation type="submission" date="2021-01" db="EMBL/GenBank/DDBJ databases">
        <title>Caligus Genome Assembly.</title>
        <authorList>
            <person name="Gallardo-Escarate C."/>
        </authorList>
    </citation>
    <scope>NUCLEOTIDE SEQUENCE [LARGE SCALE GENOMIC DNA]</scope>
</reference>
<sequence>MFANSVGPFVIRAAAIWISSTTLRNAKNHKGSIWSVPGLGENVPNIVGSTR</sequence>
<evidence type="ECO:0000313" key="1">
    <source>
        <dbReference type="EMBL" id="QQP36326.1"/>
    </source>
</evidence>
<dbReference type="EMBL" id="CP045904">
    <property type="protein sequence ID" value="QQP36326.1"/>
    <property type="molecule type" value="Genomic_DNA"/>
</dbReference>
<dbReference type="Proteomes" id="UP000595437">
    <property type="component" value="Chromosome 15"/>
</dbReference>
<dbReference type="AlphaFoldDB" id="A0A7T8JW40"/>
<evidence type="ECO:0000313" key="2">
    <source>
        <dbReference type="Proteomes" id="UP000595437"/>
    </source>
</evidence>
<name>A0A7T8JW40_CALRO</name>
<organism evidence="1 2">
    <name type="scientific">Caligus rogercresseyi</name>
    <name type="common">Sea louse</name>
    <dbReference type="NCBI Taxonomy" id="217165"/>
    <lineage>
        <taxon>Eukaryota</taxon>
        <taxon>Metazoa</taxon>
        <taxon>Ecdysozoa</taxon>
        <taxon>Arthropoda</taxon>
        <taxon>Crustacea</taxon>
        <taxon>Multicrustacea</taxon>
        <taxon>Hexanauplia</taxon>
        <taxon>Copepoda</taxon>
        <taxon>Siphonostomatoida</taxon>
        <taxon>Caligidae</taxon>
        <taxon>Caligus</taxon>
    </lineage>
</organism>
<protein>
    <submittedName>
        <fullName evidence="1">Uncharacterized protein</fullName>
    </submittedName>
</protein>
<keyword evidence="2" id="KW-1185">Reference proteome</keyword>
<gene>
    <name evidence="1" type="ORF">FKW44_021389</name>
</gene>